<sequence length="120" mass="14013">MTPKELVVYMETFHRETNDISKHSGPAGVTTMKKFQEDYGSTHTAELFRYLFEDDGVWEISSGNKEPVTHIHFSENLRWWIEKVDGERQLKTKSKRDFDSKYTFATSLTPDDDLVFATEL</sequence>
<evidence type="ECO:0000313" key="1">
    <source>
        <dbReference type="EMBL" id="MFB9259138.1"/>
    </source>
</evidence>
<gene>
    <name evidence="1" type="ORF">ACFFVD_04920</name>
</gene>
<name>A0ABV5JN51_9ACTN</name>
<proteinExistence type="predicted"/>
<reference evidence="1 2" key="1">
    <citation type="submission" date="2024-09" db="EMBL/GenBank/DDBJ databases">
        <authorList>
            <person name="Sun Q."/>
            <person name="Mori K."/>
        </authorList>
    </citation>
    <scope>NUCLEOTIDE SEQUENCE [LARGE SCALE GENOMIC DNA]</scope>
    <source>
        <strain evidence="1 2">CCM 7659</strain>
    </source>
</reference>
<dbReference type="RefSeq" id="WP_182633420.1">
    <property type="nucleotide sequence ID" value="NZ_JAALDM010000287.1"/>
</dbReference>
<protein>
    <submittedName>
        <fullName evidence="1">Uncharacterized protein</fullName>
    </submittedName>
</protein>
<comment type="caution">
    <text evidence="1">The sequence shown here is derived from an EMBL/GenBank/DDBJ whole genome shotgun (WGS) entry which is preliminary data.</text>
</comment>
<accession>A0ABV5JN51</accession>
<evidence type="ECO:0000313" key="2">
    <source>
        <dbReference type="Proteomes" id="UP001589700"/>
    </source>
</evidence>
<dbReference type="EMBL" id="JBHMDY010000002">
    <property type="protein sequence ID" value="MFB9259138.1"/>
    <property type="molecule type" value="Genomic_DNA"/>
</dbReference>
<keyword evidence="2" id="KW-1185">Reference proteome</keyword>
<dbReference type="Proteomes" id="UP001589700">
    <property type="component" value="Unassembled WGS sequence"/>
</dbReference>
<organism evidence="1 2">
    <name type="scientific">Dietzia aerolata</name>
    <dbReference type="NCBI Taxonomy" id="595984"/>
    <lineage>
        <taxon>Bacteria</taxon>
        <taxon>Bacillati</taxon>
        <taxon>Actinomycetota</taxon>
        <taxon>Actinomycetes</taxon>
        <taxon>Mycobacteriales</taxon>
        <taxon>Dietziaceae</taxon>
        <taxon>Dietzia</taxon>
    </lineage>
</organism>